<name>A0A1H0T818_9BACI</name>
<dbReference type="GO" id="GO:0008168">
    <property type="term" value="F:methyltransferase activity"/>
    <property type="evidence" value="ECO:0007669"/>
    <property type="project" value="UniProtKB-KW"/>
</dbReference>
<feature type="domain" description="Methyltransferase FkbM" evidence="1">
    <location>
        <begin position="98"/>
        <end position="255"/>
    </location>
</feature>
<keyword evidence="2" id="KW-0808">Transferase</keyword>
<proteinExistence type="predicted"/>
<reference evidence="3" key="1">
    <citation type="submission" date="2016-10" db="EMBL/GenBank/DDBJ databases">
        <authorList>
            <person name="Varghese N."/>
            <person name="Submissions S."/>
        </authorList>
    </citation>
    <scope>NUCLEOTIDE SEQUENCE [LARGE SCALE GENOMIC DNA]</scope>
    <source>
        <strain evidence="3">IBRC-M10078</strain>
    </source>
</reference>
<dbReference type="RefSeq" id="WP_090852191.1">
    <property type="nucleotide sequence ID" value="NZ_FNJU01000003.1"/>
</dbReference>
<dbReference type="STRING" id="930152.SAMN05216565_103337"/>
<protein>
    <submittedName>
        <fullName evidence="2">Methyltransferase, FkbM family</fullName>
    </submittedName>
</protein>
<dbReference type="AlphaFoldDB" id="A0A1H0T818"/>
<dbReference type="InterPro" id="IPR006342">
    <property type="entry name" value="FkbM_mtfrase"/>
</dbReference>
<dbReference type="OrthoDB" id="9802760at2"/>
<dbReference type="GO" id="GO:0032259">
    <property type="term" value="P:methylation"/>
    <property type="evidence" value="ECO:0007669"/>
    <property type="project" value="UniProtKB-KW"/>
</dbReference>
<dbReference type="PANTHER" id="PTHR34203">
    <property type="entry name" value="METHYLTRANSFERASE, FKBM FAMILY PROTEIN"/>
    <property type="match status" value="1"/>
</dbReference>
<dbReference type="NCBIfam" id="TIGR01444">
    <property type="entry name" value="fkbM_fam"/>
    <property type="match status" value="1"/>
</dbReference>
<sequence>MSPFARPIISSPVISKLWLKYPRTWKYILNIGLLMKYKTIKLEELPTYIRLRSSFNLHIDPNENRGRALLISNGITQKHVVKFWEESVKAFSPTTVLDIGVNYGECLFSVEYPSKAKIYGIEANKQLLSFINKSKSTHPNQKQIKIINAFASNKEQKTQAFYVDKNWSGTSSGKEIYSGMVEKHLVKTITVDSLLKEEKLFKERILFKIDVEGYEPFVLEGMKSVIKKSAEVLGIIEFDSTYIKRSGTNIDLFLKKLSVNFKIYMFDNFGELHLIADPTMTSLQDMFKSREIHTDLILVKSESIAYFLS</sequence>
<dbReference type="InterPro" id="IPR052514">
    <property type="entry name" value="SAM-dependent_MTase"/>
</dbReference>
<dbReference type="Pfam" id="PF05050">
    <property type="entry name" value="Methyltransf_21"/>
    <property type="match status" value="1"/>
</dbReference>
<dbReference type="SUPFAM" id="SSF53335">
    <property type="entry name" value="S-adenosyl-L-methionine-dependent methyltransferases"/>
    <property type="match status" value="1"/>
</dbReference>
<keyword evidence="2" id="KW-0489">Methyltransferase</keyword>
<accession>A0A1H0T818</accession>
<evidence type="ECO:0000259" key="1">
    <source>
        <dbReference type="Pfam" id="PF05050"/>
    </source>
</evidence>
<dbReference type="InterPro" id="IPR029063">
    <property type="entry name" value="SAM-dependent_MTases_sf"/>
</dbReference>
<evidence type="ECO:0000313" key="2">
    <source>
        <dbReference type="EMBL" id="SDP50159.1"/>
    </source>
</evidence>
<organism evidence="2 3">
    <name type="scientific">Litchfieldia salsa</name>
    <dbReference type="NCBI Taxonomy" id="930152"/>
    <lineage>
        <taxon>Bacteria</taxon>
        <taxon>Bacillati</taxon>
        <taxon>Bacillota</taxon>
        <taxon>Bacilli</taxon>
        <taxon>Bacillales</taxon>
        <taxon>Bacillaceae</taxon>
        <taxon>Litchfieldia</taxon>
    </lineage>
</organism>
<dbReference type="EMBL" id="FNJU01000003">
    <property type="protein sequence ID" value="SDP50159.1"/>
    <property type="molecule type" value="Genomic_DNA"/>
</dbReference>
<dbReference type="Proteomes" id="UP000199159">
    <property type="component" value="Unassembled WGS sequence"/>
</dbReference>
<dbReference type="PANTHER" id="PTHR34203:SF15">
    <property type="entry name" value="SLL1173 PROTEIN"/>
    <property type="match status" value="1"/>
</dbReference>
<gene>
    <name evidence="2" type="ORF">SAMN05216565_103337</name>
</gene>
<keyword evidence="3" id="KW-1185">Reference proteome</keyword>
<dbReference type="Gene3D" id="3.40.50.150">
    <property type="entry name" value="Vaccinia Virus protein VP39"/>
    <property type="match status" value="1"/>
</dbReference>
<evidence type="ECO:0000313" key="3">
    <source>
        <dbReference type="Proteomes" id="UP000199159"/>
    </source>
</evidence>